<dbReference type="Proteomes" id="UP000037751">
    <property type="component" value="Unassembled WGS sequence"/>
</dbReference>
<keyword evidence="3 6" id="KW-0378">Hydrolase</keyword>
<name>A0A0M8MSK1_9BASI</name>
<comment type="similarity">
    <text evidence="3">Belongs to the GPI inositol-deacylase family.</text>
</comment>
<dbReference type="GeneID" id="28726833"/>
<evidence type="ECO:0000256" key="3">
    <source>
        <dbReference type="RuleBase" id="RU365011"/>
    </source>
</evidence>
<proteinExistence type="inferred from homology"/>
<evidence type="ECO:0000256" key="1">
    <source>
        <dbReference type="ARBA" id="ARBA00047591"/>
    </source>
</evidence>
<evidence type="ECO:0000256" key="4">
    <source>
        <dbReference type="SAM" id="MobiDB-lite"/>
    </source>
</evidence>
<gene>
    <name evidence="6" type="ORF">Malapachy_0439</name>
</gene>
<dbReference type="InterPro" id="IPR029058">
    <property type="entry name" value="AB_hydrolase_fold"/>
</dbReference>
<dbReference type="Pfam" id="PF07819">
    <property type="entry name" value="PGAP1"/>
    <property type="match status" value="1"/>
</dbReference>
<comment type="catalytic activity">
    <reaction evidence="1">
        <text>a diacylglycerol + H2O = a monoacylglycerol + a fatty acid + H(+)</text>
        <dbReference type="Rhea" id="RHEA:32731"/>
        <dbReference type="ChEBI" id="CHEBI:15377"/>
        <dbReference type="ChEBI" id="CHEBI:15378"/>
        <dbReference type="ChEBI" id="CHEBI:17408"/>
        <dbReference type="ChEBI" id="CHEBI:18035"/>
        <dbReference type="ChEBI" id="CHEBI:28868"/>
    </reaction>
</comment>
<dbReference type="Gene3D" id="3.40.50.1820">
    <property type="entry name" value="alpha/beta hydrolase"/>
    <property type="match status" value="1"/>
</dbReference>
<evidence type="ECO:0000313" key="6">
    <source>
        <dbReference type="EMBL" id="KOS12950.1"/>
    </source>
</evidence>
<dbReference type="GO" id="GO:0005789">
    <property type="term" value="C:endoplasmic reticulum membrane"/>
    <property type="evidence" value="ECO:0007669"/>
    <property type="project" value="UniProtKB-SubCell"/>
</dbReference>
<keyword evidence="7" id="KW-1185">Reference proteome</keyword>
<comment type="caution">
    <text evidence="6">The sequence shown here is derived from an EMBL/GenBank/DDBJ whole genome shotgun (WGS) entry which is preliminary data.</text>
</comment>
<comment type="function">
    <text evidence="3">Involved in inositol deacylation of GPI-anchored proteins which plays important roles in the quality control and ER-associated degradation of GPI-anchored proteins.</text>
</comment>
<dbReference type="GO" id="GO:0120516">
    <property type="term" value="F:diacylglycerol lipase activity"/>
    <property type="evidence" value="ECO:0007669"/>
    <property type="project" value="RHEA"/>
</dbReference>
<evidence type="ECO:0000313" key="7">
    <source>
        <dbReference type="Proteomes" id="UP000037751"/>
    </source>
</evidence>
<feature type="region of interest" description="Disordered" evidence="4">
    <location>
        <begin position="23"/>
        <end position="54"/>
    </location>
</feature>
<dbReference type="GO" id="GO:0047372">
    <property type="term" value="F:monoacylglycerol lipase activity"/>
    <property type="evidence" value="ECO:0007669"/>
    <property type="project" value="RHEA"/>
</dbReference>
<keyword evidence="3" id="KW-0653">Protein transport</keyword>
<comment type="catalytic activity">
    <reaction evidence="2">
        <text>a monoacylglycerol + H2O = glycerol + a fatty acid + H(+)</text>
        <dbReference type="Rhea" id="RHEA:15245"/>
        <dbReference type="ChEBI" id="CHEBI:15377"/>
        <dbReference type="ChEBI" id="CHEBI:15378"/>
        <dbReference type="ChEBI" id="CHEBI:17408"/>
        <dbReference type="ChEBI" id="CHEBI:17754"/>
        <dbReference type="ChEBI" id="CHEBI:28868"/>
    </reaction>
</comment>
<keyword evidence="3" id="KW-0256">Endoplasmic reticulum</keyword>
<keyword evidence="3" id="KW-0472">Membrane</keyword>
<sequence>MFALQKRVVPPAWASTRTFLSWTQSTTTPNRSEKRETGKPNSPKNSVPDASPGSRLDELMHHPLLFDPIRKPRLPIVLCHGLYGFDVRGPFLGLEYHYWSATLDLLRNRVGAKVYVHGVPPTGSIQERAESLHQFLCKQGFEPGQKLNLIAHSMGGLDARHIITHIQPKEYTVASLTTLSTPHRGSPFMDWCNTNIGVGLDLIDDMMSDVTPSKTIETPPATAAPFSLKSPLFVREKPVKEAVKKEAENVIVKTLGKMSNSLSSYILSVFDQPAYAMLSTRYMNHLFNPSTPDMPGVRYFSIAARTPEISVLHPLWLPKLILDKAAETGTCGGESDGSSKALGTELEGNDGLVSVPSAQWGEFLGVMENWDHWDIRGPGGPHRIRLVNSEKEESNLGKKWSALTSTVLSWFPQRRKRRSPPQVDENWDWRDAMLSQYEDSTSKQAEKHDVPAHAAAYALSSGYDRCVDPKEESQIADRLASWISSHLPARAKDEKREGDMAPADEKRDETDSRMLLAYLTMDRPSTPAFAPDGWLESLGDSRAAKMLRKQVQATKEISRMARFSSAALEMFPFLINAGNKGKMPSKETFDRFWLAVCRNLYEEGL</sequence>
<dbReference type="EMBL" id="LGAV01000008">
    <property type="protein sequence ID" value="KOS12950.1"/>
    <property type="molecule type" value="Genomic_DNA"/>
</dbReference>
<dbReference type="SUPFAM" id="SSF53474">
    <property type="entry name" value="alpha/beta-Hydrolases"/>
    <property type="match status" value="1"/>
</dbReference>
<dbReference type="InterPro" id="IPR012908">
    <property type="entry name" value="PGAP1-ab_dom-like"/>
</dbReference>
<dbReference type="AlphaFoldDB" id="A0A0M8MSK1"/>
<feature type="region of interest" description="Disordered" evidence="4">
    <location>
        <begin position="490"/>
        <end position="509"/>
    </location>
</feature>
<protein>
    <recommendedName>
        <fullName evidence="3">GPI inositol-deacylase</fullName>
        <ecNumber evidence="3">3.1.-.-</ecNumber>
    </recommendedName>
</protein>
<organism evidence="6 7">
    <name type="scientific">Malassezia pachydermatis</name>
    <dbReference type="NCBI Taxonomy" id="77020"/>
    <lineage>
        <taxon>Eukaryota</taxon>
        <taxon>Fungi</taxon>
        <taxon>Dikarya</taxon>
        <taxon>Basidiomycota</taxon>
        <taxon>Ustilaginomycotina</taxon>
        <taxon>Malasseziomycetes</taxon>
        <taxon>Malasseziales</taxon>
        <taxon>Malasseziaceae</taxon>
        <taxon>Malassezia</taxon>
    </lineage>
</organism>
<dbReference type="RefSeq" id="XP_017990582.1">
    <property type="nucleotide sequence ID" value="XM_018134958.1"/>
</dbReference>
<dbReference type="VEuPathDB" id="FungiDB:Malapachy_0439"/>
<dbReference type="EC" id="3.1.-.-" evidence="3"/>
<accession>A0A0M8MSK1</accession>
<comment type="subcellular location">
    <subcellularLocation>
        <location evidence="3">Endoplasmic reticulum membrane</location>
    </subcellularLocation>
</comment>
<feature type="domain" description="GPI inositol-deacylase PGAP1-like alpha/beta" evidence="5">
    <location>
        <begin position="138"/>
        <end position="192"/>
    </location>
</feature>
<keyword evidence="3" id="KW-0813">Transport</keyword>
<dbReference type="OrthoDB" id="5592486at2759"/>
<dbReference type="PANTHER" id="PTHR11440">
    <property type="entry name" value="LECITHIN-CHOLESTEROL ACYLTRANSFERASE-RELATED"/>
    <property type="match status" value="1"/>
</dbReference>
<evidence type="ECO:0000259" key="5">
    <source>
        <dbReference type="Pfam" id="PF07819"/>
    </source>
</evidence>
<dbReference type="GO" id="GO:0015031">
    <property type="term" value="P:protein transport"/>
    <property type="evidence" value="ECO:0007669"/>
    <property type="project" value="UniProtKB-KW"/>
</dbReference>
<reference evidence="6 7" key="1">
    <citation type="submission" date="2015-07" db="EMBL/GenBank/DDBJ databases">
        <title>Draft Genome Sequence of Malassezia furfur CBS1878 and Malassezia pachydermatis CBS1879.</title>
        <authorList>
            <person name="Triana S."/>
            <person name="Ohm R."/>
            <person name="Gonzalez A."/>
            <person name="DeCock H."/>
            <person name="Restrepo S."/>
            <person name="Celis A."/>
        </authorList>
    </citation>
    <scope>NUCLEOTIDE SEQUENCE [LARGE SCALE GENOMIC DNA]</scope>
    <source>
        <strain evidence="6 7">CBS 1879</strain>
    </source>
</reference>
<evidence type="ECO:0000256" key="2">
    <source>
        <dbReference type="ARBA" id="ARBA00048461"/>
    </source>
</evidence>
<dbReference type="STRING" id="77020.A0A0M8MSK1"/>